<dbReference type="InterPro" id="IPR039420">
    <property type="entry name" value="WalR-like"/>
</dbReference>
<dbReference type="PROSITE" id="PS51755">
    <property type="entry name" value="OMPR_PHOB"/>
    <property type="match status" value="1"/>
</dbReference>
<reference evidence="10 11" key="1">
    <citation type="submission" date="2023-12" db="EMBL/GenBank/DDBJ databases">
        <title>Novel species of the genus Arcicella isolated from rivers.</title>
        <authorList>
            <person name="Lu H."/>
        </authorList>
    </citation>
    <scope>NUCLEOTIDE SEQUENCE [LARGE SCALE GENOMIC DNA]</scope>
    <source>
        <strain evidence="10 11">DC2W</strain>
    </source>
</reference>
<dbReference type="PROSITE" id="PS50110">
    <property type="entry name" value="RESPONSE_REGULATORY"/>
    <property type="match status" value="1"/>
</dbReference>
<feature type="DNA-binding region" description="OmpR/PhoB-type" evidence="7">
    <location>
        <begin position="124"/>
        <end position="224"/>
    </location>
</feature>
<evidence type="ECO:0000256" key="3">
    <source>
        <dbReference type="ARBA" id="ARBA00023015"/>
    </source>
</evidence>
<name>A0ABU5S2P0_9BACT</name>
<feature type="modified residue" description="4-aspartylphosphate" evidence="6">
    <location>
        <position position="51"/>
    </location>
</feature>
<dbReference type="SUPFAM" id="SSF52172">
    <property type="entry name" value="CheY-like"/>
    <property type="match status" value="1"/>
</dbReference>
<evidence type="ECO:0000256" key="7">
    <source>
        <dbReference type="PROSITE-ProRule" id="PRU01091"/>
    </source>
</evidence>
<sequence length="224" mass="25638">MEILIMESSGKFSDEIANDLLGMGHRTEFVINALELKQKIKNSIYDCIVVDLIFEENKGLQLIKEIKKANKHAGLIVISSDNSFQKKIDALYQGADDFLNKPYEVSELVARIFSLLRRSKLSSKNIIRYNELQIDLLAKSVLVNEVLLGLTKKEFELLLFFLEHKNKVITKDALLTYLSGQLEDSKSNADIIYAHIKNLKRKMNDAGCKIYLNTIYGIGYKWED</sequence>
<evidence type="ECO:0000256" key="1">
    <source>
        <dbReference type="ARBA" id="ARBA00022553"/>
    </source>
</evidence>
<dbReference type="EMBL" id="JAYGIL010000007">
    <property type="protein sequence ID" value="MEA5402754.1"/>
    <property type="molecule type" value="Genomic_DNA"/>
</dbReference>
<gene>
    <name evidence="10" type="ORF">VB776_07505</name>
</gene>
<dbReference type="CDD" id="cd00383">
    <property type="entry name" value="trans_reg_C"/>
    <property type="match status" value="1"/>
</dbReference>
<keyword evidence="4 7" id="KW-0238">DNA-binding</keyword>
<dbReference type="PANTHER" id="PTHR48111:SF22">
    <property type="entry name" value="REGULATOR OF RPOS"/>
    <property type="match status" value="1"/>
</dbReference>
<dbReference type="SMART" id="SM00862">
    <property type="entry name" value="Trans_reg_C"/>
    <property type="match status" value="1"/>
</dbReference>
<proteinExistence type="predicted"/>
<comment type="caution">
    <text evidence="10">The sequence shown here is derived from an EMBL/GenBank/DDBJ whole genome shotgun (WGS) entry which is preliminary data.</text>
</comment>
<accession>A0ABU5S2P0</accession>
<evidence type="ECO:0000256" key="5">
    <source>
        <dbReference type="ARBA" id="ARBA00023163"/>
    </source>
</evidence>
<dbReference type="InterPro" id="IPR011006">
    <property type="entry name" value="CheY-like_superfamily"/>
</dbReference>
<keyword evidence="11" id="KW-1185">Reference proteome</keyword>
<evidence type="ECO:0000313" key="11">
    <source>
        <dbReference type="Proteomes" id="UP001303899"/>
    </source>
</evidence>
<evidence type="ECO:0000313" key="10">
    <source>
        <dbReference type="EMBL" id="MEA5402754.1"/>
    </source>
</evidence>
<dbReference type="InterPro" id="IPR036388">
    <property type="entry name" value="WH-like_DNA-bd_sf"/>
</dbReference>
<dbReference type="Gene3D" id="1.10.10.10">
    <property type="entry name" value="Winged helix-like DNA-binding domain superfamily/Winged helix DNA-binding domain"/>
    <property type="match status" value="1"/>
</dbReference>
<dbReference type="SMART" id="SM00448">
    <property type="entry name" value="REC"/>
    <property type="match status" value="1"/>
</dbReference>
<evidence type="ECO:0000256" key="2">
    <source>
        <dbReference type="ARBA" id="ARBA00023012"/>
    </source>
</evidence>
<feature type="domain" description="OmpR/PhoB-type" evidence="9">
    <location>
        <begin position="124"/>
        <end position="224"/>
    </location>
</feature>
<organism evidence="10 11">
    <name type="scientific">Arcicella gelida</name>
    <dbReference type="NCBI Taxonomy" id="2984195"/>
    <lineage>
        <taxon>Bacteria</taxon>
        <taxon>Pseudomonadati</taxon>
        <taxon>Bacteroidota</taxon>
        <taxon>Cytophagia</taxon>
        <taxon>Cytophagales</taxon>
        <taxon>Flectobacillaceae</taxon>
        <taxon>Arcicella</taxon>
    </lineage>
</organism>
<evidence type="ECO:0000259" key="9">
    <source>
        <dbReference type="PROSITE" id="PS51755"/>
    </source>
</evidence>
<keyword evidence="1 6" id="KW-0597">Phosphoprotein</keyword>
<keyword evidence="5" id="KW-0804">Transcription</keyword>
<dbReference type="PANTHER" id="PTHR48111">
    <property type="entry name" value="REGULATOR OF RPOS"/>
    <property type="match status" value="1"/>
</dbReference>
<dbReference type="RefSeq" id="WP_323327609.1">
    <property type="nucleotide sequence ID" value="NZ_JAYGIL010000007.1"/>
</dbReference>
<dbReference type="Proteomes" id="UP001303899">
    <property type="component" value="Unassembled WGS sequence"/>
</dbReference>
<keyword evidence="2" id="KW-0902">Two-component regulatory system</keyword>
<evidence type="ECO:0000259" key="8">
    <source>
        <dbReference type="PROSITE" id="PS50110"/>
    </source>
</evidence>
<dbReference type="Pfam" id="PF00486">
    <property type="entry name" value="Trans_reg_C"/>
    <property type="match status" value="1"/>
</dbReference>
<keyword evidence="3" id="KW-0805">Transcription regulation</keyword>
<protein>
    <submittedName>
        <fullName evidence="10">Response regulator transcription factor</fullName>
    </submittedName>
</protein>
<dbReference type="Gene3D" id="3.40.50.2300">
    <property type="match status" value="1"/>
</dbReference>
<dbReference type="InterPro" id="IPR001867">
    <property type="entry name" value="OmpR/PhoB-type_DNA-bd"/>
</dbReference>
<feature type="domain" description="Response regulatory" evidence="8">
    <location>
        <begin position="2"/>
        <end position="116"/>
    </location>
</feature>
<evidence type="ECO:0000256" key="4">
    <source>
        <dbReference type="ARBA" id="ARBA00023125"/>
    </source>
</evidence>
<dbReference type="Pfam" id="PF00072">
    <property type="entry name" value="Response_reg"/>
    <property type="match status" value="1"/>
</dbReference>
<dbReference type="InterPro" id="IPR001789">
    <property type="entry name" value="Sig_transdc_resp-reg_receiver"/>
</dbReference>
<evidence type="ECO:0000256" key="6">
    <source>
        <dbReference type="PROSITE-ProRule" id="PRU00169"/>
    </source>
</evidence>